<dbReference type="InterPro" id="IPR011990">
    <property type="entry name" value="TPR-like_helical_dom_sf"/>
</dbReference>
<dbReference type="FunFam" id="1.25.40.10:FF:000031">
    <property type="entry name" value="Pentatricopeptide repeat-containing protein mitochondrial"/>
    <property type="match status" value="2"/>
</dbReference>
<reference evidence="4" key="1">
    <citation type="submission" date="2021-01" db="EMBL/GenBank/DDBJ databases">
        <title>Adiantum capillus-veneris genome.</title>
        <authorList>
            <person name="Fang Y."/>
            <person name="Liao Q."/>
        </authorList>
    </citation>
    <scope>NUCLEOTIDE SEQUENCE</scope>
    <source>
        <strain evidence="4">H3</strain>
        <tissue evidence="4">Leaf</tissue>
    </source>
</reference>
<dbReference type="FunFam" id="1.25.40.10:FF:000158">
    <property type="entry name" value="pentatricopeptide repeat-containing protein At2g33680"/>
    <property type="match status" value="1"/>
</dbReference>
<dbReference type="InterPro" id="IPR002885">
    <property type="entry name" value="PPR_rpt"/>
</dbReference>
<evidence type="ECO:0000256" key="1">
    <source>
        <dbReference type="ARBA" id="ARBA00022737"/>
    </source>
</evidence>
<feature type="repeat" description="PPR" evidence="3">
    <location>
        <begin position="589"/>
        <end position="623"/>
    </location>
</feature>
<dbReference type="FunFam" id="1.25.40.10:FF:000205">
    <property type="entry name" value="Pentatricopeptide repeat-containing protein, mitochondrial"/>
    <property type="match status" value="1"/>
</dbReference>
<keyword evidence="5" id="KW-1185">Reference proteome</keyword>
<dbReference type="GO" id="GO:0009451">
    <property type="term" value="P:RNA modification"/>
    <property type="evidence" value="ECO:0007669"/>
    <property type="project" value="InterPro"/>
</dbReference>
<dbReference type="Gene3D" id="1.25.40.10">
    <property type="entry name" value="Tetratricopeptide repeat domain"/>
    <property type="match status" value="6"/>
</dbReference>
<dbReference type="EMBL" id="JABFUD020000025">
    <property type="protein sequence ID" value="KAI5059673.1"/>
    <property type="molecule type" value="Genomic_DNA"/>
</dbReference>
<dbReference type="GO" id="GO:0003723">
    <property type="term" value="F:RNA binding"/>
    <property type="evidence" value="ECO:0007669"/>
    <property type="project" value="InterPro"/>
</dbReference>
<dbReference type="AlphaFoldDB" id="A0A9D4U280"/>
<comment type="similarity">
    <text evidence="2">Belongs to the PPR family. PCMP-E subfamily.</text>
</comment>
<dbReference type="PANTHER" id="PTHR47926:SF533">
    <property type="entry name" value="DYW DOMAIN-CONTAINING PROTEIN"/>
    <property type="match status" value="1"/>
</dbReference>
<organism evidence="4 5">
    <name type="scientific">Adiantum capillus-veneris</name>
    <name type="common">Maidenhair fern</name>
    <dbReference type="NCBI Taxonomy" id="13818"/>
    <lineage>
        <taxon>Eukaryota</taxon>
        <taxon>Viridiplantae</taxon>
        <taxon>Streptophyta</taxon>
        <taxon>Embryophyta</taxon>
        <taxon>Tracheophyta</taxon>
        <taxon>Polypodiopsida</taxon>
        <taxon>Polypodiidae</taxon>
        <taxon>Polypodiales</taxon>
        <taxon>Pteridineae</taxon>
        <taxon>Pteridaceae</taxon>
        <taxon>Vittarioideae</taxon>
        <taxon>Adiantum</taxon>
    </lineage>
</organism>
<dbReference type="PANTHER" id="PTHR47926">
    <property type="entry name" value="PENTATRICOPEPTIDE REPEAT-CONTAINING PROTEIN"/>
    <property type="match status" value="1"/>
</dbReference>
<sequence>MITKSIRDDTGVPLVIVDLLKDCAQNRDLDRGRELHADVARRGLLDNNEFVGNAVINVYAKCGTLVIAHEVFNHLPKRDVVSWNILIAGYAEHGHGQEAFNCFKRMKLEGFNPNTITFLSVLKAVVSTQAAGQGEEVYAQIESNVFLKTDIIIGNAVIDMYGKCGMLSKAQGVFDELLVRNVVSWNVLIAGYAHDGNGEAVLDCFEHMQLEGVPPDAVTFLCSLKACGLLGALDIGQWIHTEISRKGLSHSDVEVYNALVDMYAKCSALSLAQEVFDSLHVQNIVSWNSLIGGFAQQGYGEEALRLFEVMLLKGLTPNSITFVCILKVCISLGTVWYGQRIHAYAVKVGLVDRDSVFGTALVDMYAKCVGVQAAKGMFDKLVLRTRASWNVLIAGYLQAEQSGMALTCFEVMCREGHSPDAVTFLSILKACGNLGAASKGEQIHAEIDKVGFLEEDFVMVANALVDMYAKCGLLAKAQEVFNTIPVQSVVSWNVLIAGFADHGHCQEALNCFEQMQLKGICPDDVTFVYVLKAYGGLGVLEKGQELHDWIVRENLLENDAVLGTALVNMYVDCGMLLEAQVVSDTSAHDEVSWNALISGFTVHLHGDGALQCYEQMQQEGFSLNNVTFVSVLRACASIGATFEGQKIHARIAGVGSLEKDMLIGTALLSMYVSFGMLSKAQDIFDSLPIQDGVLHAALITGYAQLGDDKSVSNLCQHMVIDGEEPDPVNVMVVLNACSHTGRIGEGIMYFQTMSMVLGIIPTVEHHTCIVDLFGRAGALDKAIAVIQNMPFPINLTVWHNMLGACQKHGNVELGRVAFKHAIQLNEKDVLACVSMRNIYAAAGMQNEANEIESLTLFL</sequence>
<dbReference type="Pfam" id="PF01535">
    <property type="entry name" value="PPR"/>
    <property type="match status" value="3"/>
</dbReference>
<evidence type="ECO:0000313" key="4">
    <source>
        <dbReference type="EMBL" id="KAI5059673.1"/>
    </source>
</evidence>
<evidence type="ECO:0000256" key="2">
    <source>
        <dbReference type="ARBA" id="ARBA00061659"/>
    </source>
</evidence>
<feature type="repeat" description="PPR" evidence="3">
    <location>
        <begin position="385"/>
        <end position="419"/>
    </location>
</feature>
<dbReference type="NCBIfam" id="TIGR00756">
    <property type="entry name" value="PPR"/>
    <property type="match status" value="6"/>
</dbReference>
<dbReference type="Pfam" id="PF13041">
    <property type="entry name" value="PPR_2"/>
    <property type="match status" value="6"/>
</dbReference>
<feature type="repeat" description="PPR" evidence="3">
    <location>
        <begin position="181"/>
        <end position="215"/>
    </location>
</feature>
<name>A0A9D4U280_ADICA</name>
<gene>
    <name evidence="4" type="ORF">GOP47_0025992</name>
</gene>
<feature type="repeat" description="PPR" evidence="3">
    <location>
        <begin position="283"/>
        <end position="317"/>
    </location>
</feature>
<dbReference type="GO" id="GO:0005739">
    <property type="term" value="C:mitochondrion"/>
    <property type="evidence" value="ECO:0007669"/>
    <property type="project" value="UniProtKB-ARBA"/>
</dbReference>
<evidence type="ECO:0000313" key="5">
    <source>
        <dbReference type="Proteomes" id="UP000886520"/>
    </source>
</evidence>
<evidence type="ECO:0008006" key="6">
    <source>
        <dbReference type="Google" id="ProtNLM"/>
    </source>
</evidence>
<evidence type="ECO:0000256" key="3">
    <source>
        <dbReference type="PROSITE-ProRule" id="PRU00708"/>
    </source>
</evidence>
<feature type="repeat" description="PPR" evidence="3">
    <location>
        <begin position="79"/>
        <end position="113"/>
    </location>
</feature>
<proteinExistence type="inferred from homology"/>
<dbReference type="GO" id="GO:0048731">
    <property type="term" value="P:system development"/>
    <property type="evidence" value="ECO:0007669"/>
    <property type="project" value="UniProtKB-ARBA"/>
</dbReference>
<protein>
    <recommendedName>
        <fullName evidence="6">Pentatricopeptide repeat-containing protein</fullName>
    </recommendedName>
</protein>
<comment type="caution">
    <text evidence="4">The sequence shown here is derived from an EMBL/GenBank/DDBJ whole genome shotgun (WGS) entry which is preliminary data.</text>
</comment>
<keyword evidence="1" id="KW-0677">Repeat</keyword>
<feature type="repeat" description="PPR" evidence="3">
    <location>
        <begin position="488"/>
        <end position="522"/>
    </location>
</feature>
<dbReference type="Proteomes" id="UP000886520">
    <property type="component" value="Chromosome 25"/>
</dbReference>
<dbReference type="InterPro" id="IPR046960">
    <property type="entry name" value="PPR_At4g14850-like_plant"/>
</dbReference>
<dbReference type="OrthoDB" id="1915063at2759"/>
<dbReference type="PROSITE" id="PS51375">
    <property type="entry name" value="PPR"/>
    <property type="match status" value="6"/>
</dbReference>
<dbReference type="FunFam" id="1.25.40.10:FF:000436">
    <property type="entry name" value="Pentatricopeptide repeat-containing protein At5g39350 family"/>
    <property type="match status" value="1"/>
</dbReference>
<accession>A0A9D4U280</accession>